<dbReference type="Proteomes" id="UP000015104">
    <property type="component" value="Unassembled WGS sequence"/>
</dbReference>
<dbReference type="EnsemblMetazoa" id="tetur07g06820.1">
    <property type="protein sequence ID" value="tetur07g06820.1"/>
    <property type="gene ID" value="tetur07g06820"/>
</dbReference>
<reference evidence="1" key="2">
    <citation type="submission" date="2015-06" db="UniProtKB">
        <authorList>
            <consortium name="EnsemblMetazoa"/>
        </authorList>
    </citation>
    <scope>IDENTIFICATION</scope>
</reference>
<accession>T1KA05</accession>
<keyword evidence="2" id="KW-1185">Reference proteome</keyword>
<protein>
    <submittedName>
        <fullName evidence="1">Uncharacterized protein</fullName>
    </submittedName>
</protein>
<name>T1KA05_TETUR</name>
<proteinExistence type="predicted"/>
<dbReference type="EMBL" id="CAEY01001893">
    <property type="status" value="NOT_ANNOTATED_CDS"/>
    <property type="molecule type" value="Genomic_DNA"/>
</dbReference>
<dbReference type="AlphaFoldDB" id="T1KA05"/>
<reference evidence="2" key="1">
    <citation type="submission" date="2011-08" db="EMBL/GenBank/DDBJ databases">
        <authorList>
            <person name="Rombauts S."/>
        </authorList>
    </citation>
    <scope>NUCLEOTIDE SEQUENCE</scope>
    <source>
        <strain evidence="2">London</strain>
    </source>
</reference>
<evidence type="ECO:0000313" key="2">
    <source>
        <dbReference type="Proteomes" id="UP000015104"/>
    </source>
</evidence>
<evidence type="ECO:0000313" key="1">
    <source>
        <dbReference type="EnsemblMetazoa" id="tetur07g06820.1"/>
    </source>
</evidence>
<organism evidence="1 2">
    <name type="scientific">Tetranychus urticae</name>
    <name type="common">Two-spotted spider mite</name>
    <dbReference type="NCBI Taxonomy" id="32264"/>
    <lineage>
        <taxon>Eukaryota</taxon>
        <taxon>Metazoa</taxon>
        <taxon>Ecdysozoa</taxon>
        <taxon>Arthropoda</taxon>
        <taxon>Chelicerata</taxon>
        <taxon>Arachnida</taxon>
        <taxon>Acari</taxon>
        <taxon>Acariformes</taxon>
        <taxon>Trombidiformes</taxon>
        <taxon>Prostigmata</taxon>
        <taxon>Eleutherengona</taxon>
        <taxon>Raphignathae</taxon>
        <taxon>Tetranychoidea</taxon>
        <taxon>Tetranychidae</taxon>
        <taxon>Tetranychus</taxon>
    </lineage>
</organism>
<sequence>MLVKNYCDTHFYLLIVNLLANYDLINICDLLKQTLSKAWSEDFLKRQIIRASEQLT</sequence>
<dbReference type="HOGENOM" id="CLU_3016819_0_0_1"/>